<name>A0A172U1L4_9BACT</name>
<dbReference type="AlphaFoldDB" id="A0A172U1L4"/>
<accession>A0A172U1L4</accession>
<organism evidence="1 2">
    <name type="scientific">Flavisolibacter tropicus</name>
    <dbReference type="NCBI Taxonomy" id="1492898"/>
    <lineage>
        <taxon>Bacteria</taxon>
        <taxon>Pseudomonadati</taxon>
        <taxon>Bacteroidota</taxon>
        <taxon>Chitinophagia</taxon>
        <taxon>Chitinophagales</taxon>
        <taxon>Chitinophagaceae</taxon>
        <taxon>Flavisolibacter</taxon>
    </lineage>
</organism>
<dbReference type="Proteomes" id="UP000077177">
    <property type="component" value="Chromosome"/>
</dbReference>
<dbReference type="OrthoDB" id="1367260at2"/>
<evidence type="ECO:0000313" key="2">
    <source>
        <dbReference type="Proteomes" id="UP000077177"/>
    </source>
</evidence>
<gene>
    <name evidence="1" type="ORF">SY85_24405</name>
</gene>
<reference evidence="2" key="1">
    <citation type="submission" date="2015-01" db="EMBL/GenBank/DDBJ databases">
        <title>Flavisolibacter sp./LCS9/ whole genome sequencing.</title>
        <authorList>
            <person name="Kim M.K."/>
            <person name="Srinivasan S."/>
            <person name="Lee J.-J."/>
        </authorList>
    </citation>
    <scope>NUCLEOTIDE SEQUENCE [LARGE SCALE GENOMIC DNA]</scope>
    <source>
        <strain evidence="2">LCS9</strain>
    </source>
</reference>
<sequence length="116" mass="13744">MMQQTDLLTGEKFLAKRRNQRFSSASNRIKYHNNRASQLRLEKSSINRPLHVNYNILSELMKGKKEAIFHKQYLLGKGFDFGVSTHIDTYNGNRYHATYCYIIVPCEKEQFKIVRR</sequence>
<dbReference type="EMBL" id="CP011390">
    <property type="protein sequence ID" value="ANE53146.1"/>
    <property type="molecule type" value="Genomic_DNA"/>
</dbReference>
<dbReference type="KEGG" id="fla:SY85_24405"/>
<proteinExistence type="predicted"/>
<evidence type="ECO:0000313" key="1">
    <source>
        <dbReference type="EMBL" id="ANE53146.1"/>
    </source>
</evidence>
<dbReference type="RefSeq" id="WP_066408898.1">
    <property type="nucleotide sequence ID" value="NZ_CP011390.1"/>
</dbReference>
<keyword evidence="2" id="KW-1185">Reference proteome</keyword>
<dbReference type="STRING" id="1492898.SY85_24405"/>
<protein>
    <submittedName>
        <fullName evidence="1">Uncharacterized protein</fullName>
    </submittedName>
</protein>
<reference evidence="1 2" key="2">
    <citation type="journal article" date="2016" name="Int. J. Syst. Evol. Microbiol.">
        <title>Flavisolibacter tropicus sp. nov., isolated from tropical soil.</title>
        <authorList>
            <person name="Lee J.J."/>
            <person name="Kang M.S."/>
            <person name="Kim G.S."/>
            <person name="Lee C.S."/>
            <person name="Lim S."/>
            <person name="Lee J."/>
            <person name="Roh S.H."/>
            <person name="Kang H."/>
            <person name="Ha J.M."/>
            <person name="Bae S."/>
            <person name="Jung H.Y."/>
            <person name="Kim M.K."/>
        </authorList>
    </citation>
    <scope>NUCLEOTIDE SEQUENCE [LARGE SCALE GENOMIC DNA]</scope>
    <source>
        <strain evidence="1 2">LCS9</strain>
    </source>
</reference>